<name>I3D228_9ARCH</name>
<sequence>MKTITLLIILLIPLALVFAENSPEYTEAKLEWSKFNYGLINGTGTAKIVLTDFDAPNIPNYIDTVTVFVYSDSFPEGINLTLYETEKNSGIFERTFSLSDTRSAPGVLYVREGDTAIVTYADDTLPFDHVFSEIYLMETTLIGTTGPPLERVPTSNARIIGLDGDSVTHPVVGEQILLMSDIASQQDTPQEFIWIAQTIDSQNKVQFLSWINGTINPRSSFSPSTSWIPQATGEYRTVFFVWESIDNPTALSPPVEIEYTVESVSYTLTEIQCLEGQLLHDNECIFVIGLGGELPAWATNYFLIESGMITQYCKIETSSGGASGVTMESCNDVLTYSIIDNEIEFVLESDAYE</sequence>
<protein>
    <submittedName>
        <fullName evidence="1">Uncharacterized protein</fullName>
    </submittedName>
</protein>
<accession>I3D228</accession>
<dbReference type="EMBL" id="AEXL02000098">
    <property type="protein sequence ID" value="EIJ65771.1"/>
    <property type="molecule type" value="Genomic_DNA"/>
</dbReference>
<dbReference type="RefSeq" id="WP_008299780.1">
    <property type="nucleotide sequence ID" value="NZ_AEXL02000098.1"/>
</dbReference>
<evidence type="ECO:0000313" key="2">
    <source>
        <dbReference type="Proteomes" id="UP000003423"/>
    </source>
</evidence>
<dbReference type="PATRIC" id="fig|859350.6.peg.1180"/>
<dbReference type="AlphaFoldDB" id="I3D228"/>
<organism evidence="1 2">
    <name type="scientific">Candidatus Nitrosopumilus salarius BD31</name>
    <dbReference type="NCBI Taxonomy" id="859350"/>
    <lineage>
        <taxon>Archaea</taxon>
        <taxon>Nitrososphaerota</taxon>
        <taxon>Nitrososphaeria</taxon>
        <taxon>Nitrosopumilales</taxon>
        <taxon>Nitrosopumilaceae</taxon>
        <taxon>Nitrosopumilus</taxon>
    </lineage>
</organism>
<gene>
    <name evidence="1" type="ORF">BD31_I0804</name>
</gene>
<dbReference type="Proteomes" id="UP000003423">
    <property type="component" value="Unassembled WGS sequence"/>
</dbReference>
<evidence type="ECO:0000313" key="1">
    <source>
        <dbReference type="EMBL" id="EIJ65771.1"/>
    </source>
</evidence>
<comment type="caution">
    <text evidence="1">The sequence shown here is derived from an EMBL/GenBank/DDBJ whole genome shotgun (WGS) entry which is preliminary data.</text>
</comment>
<dbReference type="OrthoDB" id="3339at2157"/>
<proteinExistence type="predicted"/>
<reference evidence="1 2" key="1">
    <citation type="journal article" date="2012" name="J. Bacteriol.">
        <title>Genome sequence of "Candidatus Nitrosopumilus salaria" BD31, an ammonia-oxidizing archaeon from the San Francisco Bay estuary.</title>
        <authorList>
            <person name="Mosier A.C."/>
            <person name="Allen E.E."/>
            <person name="Kim M."/>
            <person name="Ferriera S."/>
            <person name="Francis C.A."/>
        </authorList>
    </citation>
    <scope>NUCLEOTIDE SEQUENCE [LARGE SCALE GENOMIC DNA]</scope>
    <source>
        <strain evidence="1 2">BD31</strain>
    </source>
</reference>
<keyword evidence="2" id="KW-1185">Reference proteome</keyword>